<dbReference type="Proteomes" id="UP000284403">
    <property type="component" value="Unassembled WGS sequence"/>
</dbReference>
<proteinExistence type="predicted"/>
<dbReference type="AlphaFoldDB" id="A0A422PJX1"/>
<dbReference type="EMBL" id="MKKU01000245">
    <property type="protein sequence ID" value="RNF18018.1"/>
    <property type="molecule type" value="Genomic_DNA"/>
</dbReference>
<sequence length="553" mass="58436">MDIWRCSVCKKTKGLSGKHLEGKTRVRSDCWPCAKKCTFVRESPAESRGAAQVVTAPFLFNPALSTSPEKPLATATAATAGAASNPFAAAAALLAKSPFASAPQTWRGTAASSNPFATAVDASLAAGKQPGVEAATRNNVSSQARENSPIVMHSVPVADRQRQSPPFTFTSAPGAAVPTVTDNAASGGATSSSSAPVWRCSVCKKTKGLSGKHLEGKTRVRSDCWPCAKKCMFVLSCPEPCASSEAFAPLPFSVAATVRAEPPTGGQAAHVNSRGTSPMASTTSAWQAPVVPMDDQGAKAFMINSRPQGPSIKDPLEQSPSPASAEPSHPCTVVSSFSQTFEGEVLRGYRQQLVDGIRIRTTWHNRTLYVLAPENGGGKHLAAASASQVGDAAVVFLAVEHKLALSPFRHMRRIFCPDEFTFAAACMYANTFLAGHPTSPQQSSFVVYGPQVDRTVPMTRWGPIIEGCTHARQRVVSGEQRVEGAQSIFRHSGWLTLPLHATAEAIRLLEVQQHADAATAAECLGVDVVLVAETMRLEELPQAAALALPVKPF</sequence>
<keyword evidence="3" id="KW-1185">Reference proteome</keyword>
<gene>
    <name evidence="2" type="ORF">Tco025E_04677</name>
</gene>
<reference evidence="2 3" key="1">
    <citation type="journal article" date="2018" name="BMC Genomics">
        <title>Genomic comparison of Trypanosoma conorhini and Trypanosoma rangeli to Trypanosoma cruzi strains of high and low virulence.</title>
        <authorList>
            <person name="Bradwell K.R."/>
            <person name="Koparde V.N."/>
            <person name="Matveyev A.V."/>
            <person name="Serrano M.G."/>
            <person name="Alves J.M."/>
            <person name="Parikh H."/>
            <person name="Huang B."/>
            <person name="Lee V."/>
            <person name="Espinosa-Alvarez O."/>
            <person name="Ortiz P.A."/>
            <person name="Costa-Martins A.G."/>
            <person name="Teixeira M.M."/>
            <person name="Buck G.A."/>
        </authorList>
    </citation>
    <scope>NUCLEOTIDE SEQUENCE [LARGE SCALE GENOMIC DNA]</scope>
    <source>
        <strain evidence="2 3">025E</strain>
    </source>
</reference>
<name>A0A422PJX1_9TRYP</name>
<feature type="region of interest" description="Disordered" evidence="1">
    <location>
        <begin position="303"/>
        <end position="329"/>
    </location>
</feature>
<organism evidence="2 3">
    <name type="scientific">Trypanosoma conorhini</name>
    <dbReference type="NCBI Taxonomy" id="83891"/>
    <lineage>
        <taxon>Eukaryota</taxon>
        <taxon>Discoba</taxon>
        <taxon>Euglenozoa</taxon>
        <taxon>Kinetoplastea</taxon>
        <taxon>Metakinetoplastina</taxon>
        <taxon>Trypanosomatida</taxon>
        <taxon>Trypanosomatidae</taxon>
        <taxon>Trypanosoma</taxon>
    </lineage>
</organism>
<feature type="compositionally biased region" description="Low complexity" evidence="1">
    <location>
        <begin position="319"/>
        <end position="329"/>
    </location>
</feature>
<evidence type="ECO:0000313" key="2">
    <source>
        <dbReference type="EMBL" id="RNF18018.1"/>
    </source>
</evidence>
<dbReference type="RefSeq" id="XP_029228342.1">
    <property type="nucleotide sequence ID" value="XM_029371586.1"/>
</dbReference>
<evidence type="ECO:0000313" key="3">
    <source>
        <dbReference type="Proteomes" id="UP000284403"/>
    </source>
</evidence>
<accession>A0A422PJX1</accession>
<dbReference type="OrthoDB" id="241716at2759"/>
<comment type="caution">
    <text evidence="2">The sequence shown here is derived from an EMBL/GenBank/DDBJ whole genome shotgun (WGS) entry which is preliminary data.</text>
</comment>
<evidence type="ECO:0000256" key="1">
    <source>
        <dbReference type="SAM" id="MobiDB-lite"/>
    </source>
</evidence>
<dbReference type="GeneID" id="40318288"/>
<protein>
    <submittedName>
        <fullName evidence="2">Uncharacterized protein</fullName>
    </submittedName>
</protein>